<keyword evidence="5" id="KW-0443">Lipid metabolism</keyword>
<dbReference type="GO" id="GO:0005524">
    <property type="term" value="F:ATP binding"/>
    <property type="evidence" value="ECO:0007669"/>
    <property type="project" value="UniProtKB-UniRule"/>
</dbReference>
<evidence type="ECO:0000313" key="9">
    <source>
        <dbReference type="EMBL" id="NXD15710.1"/>
    </source>
</evidence>
<protein>
    <recommendedName>
        <fullName evidence="6">Acetyl-coenzyme A synthetase</fullName>
        <ecNumber evidence="6">6.2.1.1</ecNumber>
    </recommendedName>
</protein>
<keyword evidence="3 6" id="KW-0547">Nucleotide-binding</keyword>
<evidence type="ECO:0000259" key="8">
    <source>
        <dbReference type="Pfam" id="PF13193"/>
    </source>
</evidence>
<comment type="catalytic activity">
    <reaction evidence="6">
        <text>acetate + ATP + CoA = acetyl-CoA + AMP + diphosphate</text>
        <dbReference type="Rhea" id="RHEA:23176"/>
        <dbReference type="ChEBI" id="CHEBI:30089"/>
        <dbReference type="ChEBI" id="CHEBI:30616"/>
        <dbReference type="ChEBI" id="CHEBI:33019"/>
        <dbReference type="ChEBI" id="CHEBI:57287"/>
        <dbReference type="ChEBI" id="CHEBI:57288"/>
        <dbReference type="ChEBI" id="CHEBI:456215"/>
        <dbReference type="EC" id="6.2.1.1"/>
    </reaction>
</comment>
<dbReference type="InterPro" id="IPR000873">
    <property type="entry name" value="AMP-dep_synth/lig_dom"/>
</dbReference>
<dbReference type="Gene3D" id="3.30.300.30">
    <property type="match status" value="1"/>
</dbReference>
<dbReference type="Pfam" id="PF00501">
    <property type="entry name" value="AMP-binding"/>
    <property type="match status" value="1"/>
</dbReference>
<keyword evidence="4 6" id="KW-0067">ATP-binding</keyword>
<proteinExistence type="inferred from homology"/>
<keyword evidence="10" id="KW-1185">Reference proteome</keyword>
<feature type="domain" description="AMP-dependent synthetase/ligase" evidence="7">
    <location>
        <begin position="8"/>
        <end position="385"/>
    </location>
</feature>
<dbReference type="PANTHER" id="PTHR24095:SF110">
    <property type="entry name" value="ACETYL-COENZYME A SYNTHETASE 2-LIKE, MITOCHONDRIAL"/>
    <property type="match status" value="1"/>
</dbReference>
<evidence type="ECO:0000256" key="6">
    <source>
        <dbReference type="RuleBase" id="RU361147"/>
    </source>
</evidence>
<dbReference type="SUPFAM" id="SSF56801">
    <property type="entry name" value="Acetyl-CoA synthetase-like"/>
    <property type="match status" value="1"/>
</dbReference>
<dbReference type="NCBIfam" id="TIGR02188">
    <property type="entry name" value="Ac_CoA_lig_AcsA"/>
    <property type="match status" value="1"/>
</dbReference>
<name>A0A851TJ06_9AVES</name>
<dbReference type="InterPro" id="IPR020845">
    <property type="entry name" value="AMP-binding_CS"/>
</dbReference>
<evidence type="ECO:0000256" key="2">
    <source>
        <dbReference type="ARBA" id="ARBA00022598"/>
    </source>
</evidence>
<evidence type="ECO:0000256" key="1">
    <source>
        <dbReference type="ARBA" id="ARBA00006432"/>
    </source>
</evidence>
<evidence type="ECO:0000256" key="4">
    <source>
        <dbReference type="ARBA" id="ARBA00022840"/>
    </source>
</evidence>
<dbReference type="InterPro" id="IPR045851">
    <property type="entry name" value="AMP-bd_C_sf"/>
</dbReference>
<dbReference type="NCBIfam" id="NF001208">
    <property type="entry name" value="PRK00174.1"/>
    <property type="match status" value="1"/>
</dbReference>
<dbReference type="PROSITE" id="PS00455">
    <property type="entry name" value="AMP_BINDING"/>
    <property type="match status" value="1"/>
</dbReference>
<dbReference type="GO" id="GO:0016208">
    <property type="term" value="F:AMP binding"/>
    <property type="evidence" value="ECO:0007669"/>
    <property type="project" value="InterPro"/>
</dbReference>
<dbReference type="EC" id="6.2.1.1" evidence="6"/>
<dbReference type="Pfam" id="PF13193">
    <property type="entry name" value="AMP-binding_C"/>
    <property type="match status" value="1"/>
</dbReference>
<feature type="domain" description="AMP-binding enzyme C-terminal" evidence="8">
    <location>
        <begin position="441"/>
        <end position="519"/>
    </location>
</feature>
<evidence type="ECO:0000259" key="7">
    <source>
        <dbReference type="Pfam" id="PF00501"/>
    </source>
</evidence>
<dbReference type="AlphaFoldDB" id="A0A851TJ06"/>
<dbReference type="InterPro" id="IPR025110">
    <property type="entry name" value="AMP-bd_C"/>
</dbReference>
<evidence type="ECO:0000256" key="3">
    <source>
        <dbReference type="ARBA" id="ARBA00022741"/>
    </source>
</evidence>
<comment type="similarity">
    <text evidence="1 6">Belongs to the ATP-dependent AMP-binding enzyme family.</text>
</comment>
<dbReference type="GO" id="GO:0006629">
    <property type="term" value="P:lipid metabolic process"/>
    <property type="evidence" value="ECO:0007669"/>
    <property type="project" value="UniProtKB-KW"/>
</dbReference>
<feature type="non-terminal residue" evidence="9">
    <location>
        <position position="1"/>
    </location>
</feature>
<dbReference type="Proteomes" id="UP000661971">
    <property type="component" value="Unassembled WGS sequence"/>
</dbReference>
<dbReference type="Gene3D" id="3.40.50.12780">
    <property type="entry name" value="N-terminal domain of ligase-like"/>
    <property type="match status" value="1"/>
</dbReference>
<dbReference type="InterPro" id="IPR042099">
    <property type="entry name" value="ANL_N_sf"/>
</dbReference>
<gene>
    <name evidence="9" type="primary">Acss1_1</name>
    <name evidence="9" type="ORF">NOTNIG_R10795</name>
</gene>
<reference evidence="10" key="1">
    <citation type="submission" date="2023-07" db="EMBL/GenBank/DDBJ databases">
        <title>Bird 10,000 Genomes (B10K) Project - Family phase.</title>
        <authorList>
            <person name="Zhang G."/>
        </authorList>
    </citation>
    <scope>NUCLEOTIDE SEQUENCE [LARGE SCALE GENOMIC DNA]</scope>
</reference>
<keyword evidence="2 6" id="KW-0436">Ligase</keyword>
<evidence type="ECO:0000313" key="10">
    <source>
        <dbReference type="Proteomes" id="UP000661971"/>
    </source>
</evidence>
<feature type="non-terminal residue" evidence="9">
    <location>
        <position position="565"/>
    </location>
</feature>
<dbReference type="GO" id="GO:0003987">
    <property type="term" value="F:acetate-CoA ligase activity"/>
    <property type="evidence" value="ECO:0007669"/>
    <property type="project" value="UniProtKB-UniRule"/>
</dbReference>
<evidence type="ECO:0000256" key="5">
    <source>
        <dbReference type="ARBA" id="ARBA00023098"/>
    </source>
</evidence>
<comment type="caution">
    <text evidence="9">The sequence shown here is derived from an EMBL/GenBank/DDBJ whole genome shotgun (WGS) entry which is preliminary data.</text>
</comment>
<sequence length="565" mass="62426">SLTVNCLDQHVQKCPDRVALIWERDEPGSAVHVTYRELLDMTCRLANTLKKYGIQKGDKVAIYMSVSPLSVAAMLACARIGAVHTVIFAGFSAESLAGRIMDSGCKAVITYNQGVRGGRITEMKTTVDKAVKNCPSIKHVFVAQRTENKVQMGGCDVPLEEEMAKAASECTPESMDSEDMLFMLYTSGSTGKPKGIVHTQAGYLLYAALTHKYVFDYQQGDVFGCVADIGWITGHSYVVYGPLCNGATSVLFESTPVYPDPDHAMSMFCTARENELPEPPAPQSLSFLVLNVVGEPINNEAWQWFYHVVGDGRCTLVDTWWQTETGGICIAPRPSEEKAEIIPAMAMRPFFGIVPVLMDENGKVIEGNDVSGALCIAQPWPGMARTIYGDHQRFLDAYFKAYPGYYFTGDGAYRTEKGYYQITGRMDDVINISGHRLGTAEIEDAMADHPEVPETAVIGYPHEIKGEGAFAFIVVKEEITHKDRIKEELKTIVASKIAKYAVPDHILVVKRLPKTRSGKIMRRLLRKVIAEQSSDMGDTTTLDDPSVITEILDAYQKYKKEKSSS</sequence>
<dbReference type="InterPro" id="IPR011904">
    <property type="entry name" value="Ac_CoA_lig"/>
</dbReference>
<accession>A0A851TJ06</accession>
<dbReference type="PANTHER" id="PTHR24095">
    <property type="entry name" value="ACETYL-COENZYME A SYNTHETASE"/>
    <property type="match status" value="1"/>
</dbReference>
<dbReference type="GO" id="GO:0019427">
    <property type="term" value="P:acetyl-CoA biosynthetic process from acetate"/>
    <property type="evidence" value="ECO:0007669"/>
    <property type="project" value="InterPro"/>
</dbReference>
<organism evidence="9 10">
    <name type="scientific">Nothocercus nigrocapillus</name>
    <dbReference type="NCBI Taxonomy" id="1977171"/>
    <lineage>
        <taxon>Eukaryota</taxon>
        <taxon>Metazoa</taxon>
        <taxon>Chordata</taxon>
        <taxon>Craniata</taxon>
        <taxon>Vertebrata</taxon>
        <taxon>Euteleostomi</taxon>
        <taxon>Archelosauria</taxon>
        <taxon>Archosauria</taxon>
        <taxon>Dinosauria</taxon>
        <taxon>Saurischia</taxon>
        <taxon>Theropoda</taxon>
        <taxon>Coelurosauria</taxon>
        <taxon>Aves</taxon>
        <taxon>Palaeognathae</taxon>
        <taxon>Tinamiformes</taxon>
        <taxon>Tinamidae</taxon>
        <taxon>Nothocercus</taxon>
    </lineage>
</organism>
<dbReference type="GO" id="GO:0005739">
    <property type="term" value="C:mitochondrion"/>
    <property type="evidence" value="ECO:0007669"/>
    <property type="project" value="TreeGrafter"/>
</dbReference>
<dbReference type="EMBL" id="WBNA01000326">
    <property type="protein sequence ID" value="NXD15710.1"/>
    <property type="molecule type" value="Genomic_DNA"/>
</dbReference>